<evidence type="ECO:0000256" key="6">
    <source>
        <dbReference type="ARBA" id="ARBA00022679"/>
    </source>
</evidence>
<keyword evidence="11" id="KW-0843">Virulence</keyword>
<proteinExistence type="predicted"/>
<dbReference type="InterPro" id="IPR000014">
    <property type="entry name" value="PAS"/>
</dbReference>
<evidence type="ECO:0000313" key="13">
    <source>
        <dbReference type="EMBL" id="QZD89056.1"/>
    </source>
</evidence>
<feature type="domain" description="PAC" evidence="12">
    <location>
        <begin position="68"/>
        <end position="120"/>
    </location>
</feature>
<evidence type="ECO:0000256" key="5">
    <source>
        <dbReference type="ARBA" id="ARBA00022643"/>
    </source>
</evidence>
<keyword evidence="8" id="KW-0547">Nucleotide-binding</keyword>
<keyword evidence="9" id="KW-0418">Kinase</keyword>
<keyword evidence="7" id="KW-0677">Repeat</keyword>
<keyword evidence="6" id="KW-0808">Transferase</keyword>
<dbReference type="InterPro" id="IPR035965">
    <property type="entry name" value="PAS-like_dom_sf"/>
</dbReference>
<evidence type="ECO:0000256" key="1">
    <source>
        <dbReference type="ARBA" id="ARBA00000085"/>
    </source>
</evidence>
<dbReference type="PANTHER" id="PTHR41523:SF8">
    <property type="entry name" value="ETHYLENE RESPONSE SENSOR PROTEIN"/>
    <property type="match status" value="1"/>
</dbReference>
<organism evidence="13 14">
    <name type="scientific">Qipengyuania aurantiaca</name>
    <dbReference type="NCBI Taxonomy" id="2867233"/>
    <lineage>
        <taxon>Bacteria</taxon>
        <taxon>Pseudomonadati</taxon>
        <taxon>Pseudomonadota</taxon>
        <taxon>Alphaproteobacteria</taxon>
        <taxon>Sphingomonadales</taxon>
        <taxon>Erythrobacteraceae</taxon>
        <taxon>Qipengyuania</taxon>
    </lineage>
</organism>
<name>A0ABX8ZJZ6_9SPHN</name>
<dbReference type="EMBL" id="CP081295">
    <property type="protein sequence ID" value="QZD89056.1"/>
    <property type="molecule type" value="Genomic_DNA"/>
</dbReference>
<keyword evidence="10" id="KW-0067">ATP-binding</keyword>
<dbReference type="PANTHER" id="PTHR41523">
    <property type="entry name" value="TWO-COMPONENT SYSTEM SENSOR PROTEIN"/>
    <property type="match status" value="1"/>
</dbReference>
<evidence type="ECO:0000256" key="7">
    <source>
        <dbReference type="ARBA" id="ARBA00022737"/>
    </source>
</evidence>
<protein>
    <recommendedName>
        <fullName evidence="2">histidine kinase</fullName>
        <ecNumber evidence="2">2.7.13.3</ecNumber>
    </recommendedName>
</protein>
<keyword evidence="3" id="KW-0597">Phosphoprotein</keyword>
<dbReference type="SUPFAM" id="SSF55785">
    <property type="entry name" value="PYP-like sensor domain (PAS domain)"/>
    <property type="match status" value="1"/>
</dbReference>
<evidence type="ECO:0000256" key="10">
    <source>
        <dbReference type="ARBA" id="ARBA00022840"/>
    </source>
</evidence>
<evidence type="ECO:0000256" key="2">
    <source>
        <dbReference type="ARBA" id="ARBA00012438"/>
    </source>
</evidence>
<evidence type="ECO:0000256" key="4">
    <source>
        <dbReference type="ARBA" id="ARBA00022630"/>
    </source>
</evidence>
<keyword evidence="5" id="KW-0288">FMN</keyword>
<dbReference type="InterPro" id="IPR013655">
    <property type="entry name" value="PAS_fold_3"/>
</dbReference>
<dbReference type="InterPro" id="IPR000700">
    <property type="entry name" value="PAS-assoc_C"/>
</dbReference>
<dbReference type="Proteomes" id="UP000824281">
    <property type="component" value="Chromosome"/>
</dbReference>
<dbReference type="NCBIfam" id="TIGR00229">
    <property type="entry name" value="sensory_box"/>
    <property type="match status" value="1"/>
</dbReference>
<dbReference type="PROSITE" id="PS50113">
    <property type="entry name" value="PAC"/>
    <property type="match status" value="1"/>
</dbReference>
<dbReference type="Pfam" id="PF07536">
    <property type="entry name" value="HWE_HK"/>
    <property type="match status" value="1"/>
</dbReference>
<reference evidence="13 14" key="1">
    <citation type="submission" date="2021-08" db="EMBL/GenBank/DDBJ databases">
        <title>Comparative Genomics Analysis of the Genus Qipengyuania Reveals Extensive Genetic Diversity and Metabolic Versatility, Including the Description of Fifteen Novel Species.</title>
        <authorList>
            <person name="Liu Y."/>
        </authorList>
    </citation>
    <scope>NUCLEOTIDE SEQUENCE [LARGE SCALE GENOMIC DNA]</scope>
    <source>
        <strain evidence="13 14">1NDH13</strain>
    </source>
</reference>
<dbReference type="SUPFAM" id="SSF55874">
    <property type="entry name" value="ATPase domain of HSP90 chaperone/DNA topoisomerase II/histidine kinase"/>
    <property type="match status" value="1"/>
</dbReference>
<evidence type="ECO:0000313" key="14">
    <source>
        <dbReference type="Proteomes" id="UP000824281"/>
    </source>
</evidence>
<dbReference type="Gene3D" id="2.10.70.100">
    <property type="match status" value="1"/>
</dbReference>
<evidence type="ECO:0000256" key="11">
    <source>
        <dbReference type="ARBA" id="ARBA00023026"/>
    </source>
</evidence>
<evidence type="ECO:0000256" key="3">
    <source>
        <dbReference type="ARBA" id="ARBA00022553"/>
    </source>
</evidence>
<comment type="catalytic activity">
    <reaction evidence="1">
        <text>ATP + protein L-histidine = ADP + protein N-phospho-L-histidine.</text>
        <dbReference type="EC" id="2.7.13.3"/>
    </reaction>
</comment>
<dbReference type="InterPro" id="IPR011102">
    <property type="entry name" value="Sig_transdc_His_kinase_HWE"/>
</dbReference>
<evidence type="ECO:0000256" key="9">
    <source>
        <dbReference type="ARBA" id="ARBA00022777"/>
    </source>
</evidence>
<accession>A0ABX8ZJZ6</accession>
<keyword evidence="14" id="KW-1185">Reference proteome</keyword>
<dbReference type="EC" id="2.7.13.3" evidence="2"/>
<evidence type="ECO:0000256" key="8">
    <source>
        <dbReference type="ARBA" id="ARBA00022741"/>
    </source>
</evidence>
<dbReference type="InterPro" id="IPR036890">
    <property type="entry name" value="HATPase_C_sf"/>
</dbReference>
<dbReference type="SMART" id="SM00911">
    <property type="entry name" value="HWE_HK"/>
    <property type="match status" value="1"/>
</dbReference>
<dbReference type="Gene3D" id="3.30.450.20">
    <property type="entry name" value="PAS domain"/>
    <property type="match status" value="1"/>
</dbReference>
<keyword evidence="4" id="KW-0285">Flavoprotein</keyword>
<evidence type="ECO:0000259" key="12">
    <source>
        <dbReference type="PROSITE" id="PS50113"/>
    </source>
</evidence>
<gene>
    <name evidence="13" type="ORF">K3148_09420</name>
</gene>
<dbReference type="Pfam" id="PF08447">
    <property type="entry name" value="PAS_3"/>
    <property type="match status" value="1"/>
</dbReference>
<sequence length="304" mass="33032">MNTAHIGIWELDLESGHASRNHHHDRIFGYHEGLAEWTYDKFIEHVVPEQREEVDRLQKDAIASGVEWAFDCAIITADGERKWISAAGRPLAGPGGDPAKLIGHVIDISETKEREARLSLLTEELNHRVRNMLSVIKSIVRLSARKANTVNDFATALEGRVASLARSHSLMVADASAKLCPSEILQEELAAIPGIEDRVDVQIINEEAITGAVGQGLSLVLHELVTNALKYGALSGKEGNVSVCIEEVDGQIKIAWRECGGPRVDTERKAGFGSSLIAQALSGHGKVDLRYPVSGVECDISLTP</sequence>
<dbReference type="Gene3D" id="3.30.565.10">
    <property type="entry name" value="Histidine kinase-like ATPase, C-terminal domain"/>
    <property type="match status" value="1"/>
</dbReference>
<dbReference type="CDD" id="cd00130">
    <property type="entry name" value="PAS"/>
    <property type="match status" value="1"/>
</dbReference>